<evidence type="ECO:0000256" key="3">
    <source>
        <dbReference type="ARBA" id="ARBA00023002"/>
    </source>
</evidence>
<dbReference type="AlphaFoldDB" id="A0AAW1LZ60"/>
<organism evidence="7 8">
    <name type="scientific">Saponaria officinalis</name>
    <name type="common">Common soapwort</name>
    <name type="synonym">Lychnis saponaria</name>
    <dbReference type="NCBI Taxonomy" id="3572"/>
    <lineage>
        <taxon>Eukaryota</taxon>
        <taxon>Viridiplantae</taxon>
        <taxon>Streptophyta</taxon>
        <taxon>Embryophyta</taxon>
        <taxon>Tracheophyta</taxon>
        <taxon>Spermatophyta</taxon>
        <taxon>Magnoliopsida</taxon>
        <taxon>eudicotyledons</taxon>
        <taxon>Gunneridae</taxon>
        <taxon>Pentapetalae</taxon>
        <taxon>Caryophyllales</taxon>
        <taxon>Caryophyllaceae</taxon>
        <taxon>Caryophylleae</taxon>
        <taxon>Saponaria</taxon>
    </lineage>
</organism>
<dbReference type="InterPro" id="IPR011047">
    <property type="entry name" value="Quinoprotein_ADH-like_sf"/>
</dbReference>
<dbReference type="SUPFAM" id="SSF50998">
    <property type="entry name" value="Quinoprotein alcohol dehydrogenase-like"/>
    <property type="match status" value="1"/>
</dbReference>
<gene>
    <name evidence="7" type="ORF">RND81_03G086000</name>
</gene>
<dbReference type="Pfam" id="PF13360">
    <property type="entry name" value="PQQ_2"/>
    <property type="match status" value="1"/>
</dbReference>
<dbReference type="PANTHER" id="PTHR32303">
    <property type="entry name" value="QUINOPROTEIN ALCOHOL DEHYDROGENASE (CYTOCHROME C)"/>
    <property type="match status" value="1"/>
</dbReference>
<dbReference type="Proteomes" id="UP001443914">
    <property type="component" value="Unassembled WGS sequence"/>
</dbReference>
<feature type="domain" description="Pyrrolo-quinoline quinone repeat" evidence="5">
    <location>
        <begin position="38"/>
        <end position="111"/>
    </location>
</feature>
<feature type="chain" id="PRO_5043407749" description="Pyrrolo-quinoline quinone repeat domain-containing protein" evidence="4">
    <location>
        <begin position="30"/>
        <end position="543"/>
    </location>
</feature>
<comment type="similarity">
    <text evidence="2">Belongs to the bacterial PQQ dehydrogenase family.</text>
</comment>
<comment type="cofactor">
    <cofactor evidence="1">
        <name>pyrroloquinoline quinone</name>
        <dbReference type="ChEBI" id="CHEBI:58442"/>
    </cofactor>
</comment>
<sequence>MATTTGLSNSCVLCFAAFLLTFLLLLVDSHSLNYQDNWLNHGGDLHNRRYASKETKISSKTVQHLKLKWTFETKRDITATPAVYNGVLYFPSWDGYIYAIKSSNGSLIWKQFIQELTGIKSPGFLPNVNVTVARATPTIAPDVGIIIVGIYGPSYVIGLRINDGSLVWMTRLDNHNSSFITMSGTYYKGAFYVGVSSQEEETTIDECCTFRGSFVKLNAKTGLKLWQTYMLPDNNGLRGEYAGAAIWGSSPSIDTKRELVYIATGNLYSAPQYVLDCQADENNQTFPINVDKCVEPENLSESFLALILETGQIKWYHQLGGYDVWFFACHNLSSSPSCPPGPNPDADFGEAPMLVSVKVDGCKKDIAVATQKSGFTWALDRDNGDIIWSTEAGPGGLSGGGTWGSATDEQRIYTNIANSDQKTFILKPSNHTSKAGGWVAMDSKTGKVIWSTSNPSNASSNGPVTVANGIVFAGSTDGKTGPIYAMDAKMGNILWSFQTNATIFGGVLVSHGCIYFGHGYKVGIGFLNPSFTSGKTLFAFCLD</sequence>
<keyword evidence="8" id="KW-1185">Reference proteome</keyword>
<dbReference type="InterPro" id="IPR018391">
    <property type="entry name" value="PQQ_b-propeller_rpt"/>
</dbReference>
<evidence type="ECO:0000259" key="6">
    <source>
        <dbReference type="Pfam" id="PF13360"/>
    </source>
</evidence>
<dbReference type="InterPro" id="IPR002372">
    <property type="entry name" value="PQQ_rpt_dom"/>
</dbReference>
<protein>
    <recommendedName>
        <fullName evidence="5 6">Pyrrolo-quinoline quinone repeat domain-containing protein</fullName>
    </recommendedName>
</protein>
<dbReference type="GO" id="GO:0016491">
    <property type="term" value="F:oxidoreductase activity"/>
    <property type="evidence" value="ECO:0007669"/>
    <property type="project" value="UniProtKB-KW"/>
</dbReference>
<evidence type="ECO:0000313" key="8">
    <source>
        <dbReference type="Proteomes" id="UP001443914"/>
    </source>
</evidence>
<dbReference type="PANTHER" id="PTHR32303:SF10">
    <property type="entry name" value="OUTER MEMBRANE PROTEIN ASSEMBLY FACTOR BAMB"/>
    <property type="match status" value="1"/>
</dbReference>
<proteinExistence type="inferred from homology"/>
<evidence type="ECO:0000256" key="2">
    <source>
        <dbReference type="ARBA" id="ARBA00008156"/>
    </source>
</evidence>
<dbReference type="EMBL" id="JBDFQZ010000003">
    <property type="protein sequence ID" value="KAK9741159.1"/>
    <property type="molecule type" value="Genomic_DNA"/>
</dbReference>
<reference evidence="7" key="1">
    <citation type="submission" date="2024-03" db="EMBL/GenBank/DDBJ databases">
        <title>WGS assembly of Saponaria officinalis var. Norfolk2.</title>
        <authorList>
            <person name="Jenkins J."/>
            <person name="Shu S."/>
            <person name="Grimwood J."/>
            <person name="Barry K."/>
            <person name="Goodstein D."/>
            <person name="Schmutz J."/>
            <person name="Leebens-Mack J."/>
            <person name="Osbourn A."/>
        </authorList>
    </citation>
    <scope>NUCLEOTIDE SEQUENCE [LARGE SCALE GENOMIC DNA]</scope>
    <source>
        <strain evidence="7">JIC</strain>
    </source>
</reference>
<evidence type="ECO:0000313" key="7">
    <source>
        <dbReference type="EMBL" id="KAK9741159.1"/>
    </source>
</evidence>
<dbReference type="Pfam" id="PF01011">
    <property type="entry name" value="PQQ"/>
    <property type="match status" value="1"/>
</dbReference>
<evidence type="ECO:0000256" key="1">
    <source>
        <dbReference type="ARBA" id="ARBA00001931"/>
    </source>
</evidence>
<dbReference type="SMART" id="SM00564">
    <property type="entry name" value="PQQ"/>
    <property type="match status" value="5"/>
</dbReference>
<dbReference type="Gene3D" id="2.140.10.10">
    <property type="entry name" value="Quinoprotein alcohol dehydrogenase-like superfamily"/>
    <property type="match status" value="1"/>
</dbReference>
<comment type="caution">
    <text evidence="7">The sequence shown here is derived from an EMBL/GenBank/DDBJ whole genome shotgun (WGS) entry which is preliminary data.</text>
</comment>
<keyword evidence="3" id="KW-0560">Oxidoreductase</keyword>
<feature type="domain" description="Pyrrolo-quinoline quinone repeat" evidence="6">
    <location>
        <begin position="378"/>
        <end position="501"/>
    </location>
</feature>
<evidence type="ECO:0000259" key="5">
    <source>
        <dbReference type="Pfam" id="PF01011"/>
    </source>
</evidence>
<feature type="signal peptide" evidence="4">
    <location>
        <begin position="1"/>
        <end position="29"/>
    </location>
</feature>
<name>A0AAW1LZ60_SAPOF</name>
<evidence type="ECO:0000256" key="4">
    <source>
        <dbReference type="SAM" id="SignalP"/>
    </source>
</evidence>
<accession>A0AAW1LZ60</accession>
<keyword evidence="4" id="KW-0732">Signal</keyword>